<evidence type="ECO:0000256" key="7">
    <source>
        <dbReference type="ARBA" id="ARBA00032903"/>
    </source>
</evidence>
<proteinExistence type="inferred from homology"/>
<dbReference type="PANTHER" id="PTHR42844">
    <property type="entry name" value="DIHYDRONEOPTERIN ALDOLASE 1-RELATED"/>
    <property type="match status" value="1"/>
</dbReference>
<keyword evidence="5" id="KW-0289">Folate biosynthesis</keyword>
<dbReference type="GO" id="GO:0005737">
    <property type="term" value="C:cytoplasm"/>
    <property type="evidence" value="ECO:0007669"/>
    <property type="project" value="TreeGrafter"/>
</dbReference>
<dbReference type="InterPro" id="IPR043133">
    <property type="entry name" value="GTP-CH-I_C/QueF"/>
</dbReference>
<dbReference type="Gene3D" id="3.30.1130.10">
    <property type="match status" value="1"/>
</dbReference>
<comment type="catalytic activity">
    <reaction evidence="1">
        <text>7,8-dihydroneopterin = 6-hydroxymethyl-7,8-dihydropterin + glycolaldehyde</text>
        <dbReference type="Rhea" id="RHEA:10540"/>
        <dbReference type="ChEBI" id="CHEBI:17001"/>
        <dbReference type="ChEBI" id="CHEBI:17071"/>
        <dbReference type="ChEBI" id="CHEBI:44841"/>
        <dbReference type="EC" id="4.1.2.25"/>
    </reaction>
</comment>
<evidence type="ECO:0000256" key="6">
    <source>
        <dbReference type="ARBA" id="ARBA00023239"/>
    </source>
</evidence>
<dbReference type="AlphaFoldDB" id="A0A3B1EAA5"/>
<dbReference type="GO" id="GO:0046656">
    <property type="term" value="P:folic acid biosynthetic process"/>
    <property type="evidence" value="ECO:0007669"/>
    <property type="project" value="UniProtKB-KW"/>
</dbReference>
<dbReference type="EC" id="4.1.2.25" evidence="4"/>
<dbReference type="Pfam" id="PF02152">
    <property type="entry name" value="FolB"/>
    <property type="match status" value="1"/>
</dbReference>
<evidence type="ECO:0000256" key="4">
    <source>
        <dbReference type="ARBA" id="ARBA00013043"/>
    </source>
</evidence>
<keyword evidence="6 9" id="KW-0456">Lyase</keyword>
<dbReference type="EMBL" id="UOYO01000042">
    <property type="protein sequence ID" value="VAY88040.1"/>
    <property type="molecule type" value="Genomic_DNA"/>
</dbReference>
<name>A0A3B1EAA5_9ZZZZ</name>
<protein>
    <recommendedName>
        <fullName evidence="4">dihydroneopterin aldolase</fullName>
        <ecNumber evidence="4">4.1.2.25</ecNumber>
    </recommendedName>
    <alternativeName>
        <fullName evidence="7">7,8-dihydroneopterin aldolase</fullName>
    </alternativeName>
</protein>
<gene>
    <name evidence="9" type="ORF">MNB_ARC-1_744</name>
</gene>
<evidence type="ECO:0000256" key="3">
    <source>
        <dbReference type="ARBA" id="ARBA00005708"/>
    </source>
</evidence>
<dbReference type="InterPro" id="IPR006157">
    <property type="entry name" value="FolB_dom"/>
</dbReference>
<evidence type="ECO:0000259" key="8">
    <source>
        <dbReference type="SMART" id="SM00905"/>
    </source>
</evidence>
<evidence type="ECO:0000256" key="2">
    <source>
        <dbReference type="ARBA" id="ARBA00005013"/>
    </source>
</evidence>
<dbReference type="InterPro" id="IPR006156">
    <property type="entry name" value="Dihydroneopterin_aldolase"/>
</dbReference>
<dbReference type="NCBIfam" id="TIGR00526">
    <property type="entry name" value="folB_dom"/>
    <property type="match status" value="1"/>
</dbReference>
<comment type="similarity">
    <text evidence="3">Belongs to the DHNA family.</text>
</comment>
<accession>A0A3B1EAA5</accession>
<dbReference type="GO" id="GO:0004150">
    <property type="term" value="F:dihydroneopterin aldolase activity"/>
    <property type="evidence" value="ECO:0007669"/>
    <property type="project" value="UniProtKB-EC"/>
</dbReference>
<feature type="domain" description="Dihydroneopterin aldolase/epimerase" evidence="8">
    <location>
        <begin position="4"/>
        <end position="106"/>
    </location>
</feature>
<dbReference type="PANTHER" id="PTHR42844:SF1">
    <property type="entry name" value="DIHYDRONEOPTERIN ALDOLASE 1-RELATED"/>
    <property type="match status" value="1"/>
</dbReference>
<sequence>MLKVNIEELTFDCIIGILPIERKREQRVVLNISFEYSFKDDGYSFIDYTEVVALVEAIMISNKFQLIEDAILYIRKKLKGRWKIDQLKVKISKPDILTNCIVSVEE</sequence>
<evidence type="ECO:0000313" key="9">
    <source>
        <dbReference type="EMBL" id="VAY88040.1"/>
    </source>
</evidence>
<dbReference type="SMART" id="SM00905">
    <property type="entry name" value="FolB"/>
    <property type="match status" value="1"/>
</dbReference>
<evidence type="ECO:0000256" key="5">
    <source>
        <dbReference type="ARBA" id="ARBA00022909"/>
    </source>
</evidence>
<dbReference type="SUPFAM" id="SSF55620">
    <property type="entry name" value="Tetrahydrobiopterin biosynthesis enzymes-like"/>
    <property type="match status" value="1"/>
</dbReference>
<reference evidence="9" key="1">
    <citation type="submission" date="2018-10" db="EMBL/GenBank/DDBJ databases">
        <authorList>
            <person name="Aoki K."/>
        </authorList>
    </citation>
    <scope>NUCLEOTIDE SEQUENCE</scope>
</reference>
<evidence type="ECO:0000256" key="1">
    <source>
        <dbReference type="ARBA" id="ARBA00001353"/>
    </source>
</evidence>
<comment type="pathway">
    <text evidence="2">Cofactor biosynthesis; tetrahydrofolate biosynthesis; 2-amino-4-hydroxy-6-hydroxymethyl-7,8-dihydropteridine diphosphate from 7,8-dihydroneopterin triphosphate: step 3/4.</text>
</comment>
<organism evidence="9">
    <name type="scientific">hydrothermal vent metagenome</name>
    <dbReference type="NCBI Taxonomy" id="652676"/>
    <lineage>
        <taxon>unclassified sequences</taxon>
        <taxon>metagenomes</taxon>
        <taxon>ecological metagenomes</taxon>
    </lineage>
</organism>